<organism evidence="1">
    <name type="scientific">marine sediment metagenome</name>
    <dbReference type="NCBI Taxonomy" id="412755"/>
    <lineage>
        <taxon>unclassified sequences</taxon>
        <taxon>metagenomes</taxon>
        <taxon>ecological metagenomes</taxon>
    </lineage>
</organism>
<accession>X1KW18</accession>
<sequence length="93" mass="10623">ALKRPQKKYVLSLIHNNLGNAYIYNNMINEGIAEYLEAIEIKPDFSLAHYNLAYTYYGTGRDSLAVKHAELAMKHGYPAHEVEKLLKALSSRR</sequence>
<dbReference type="InterPro" id="IPR019734">
    <property type="entry name" value="TPR_rpt"/>
</dbReference>
<reference evidence="1" key="1">
    <citation type="journal article" date="2014" name="Front. Microbiol.">
        <title>High frequency of phylogenetically diverse reductive dehalogenase-homologous genes in deep subseafloor sedimentary metagenomes.</title>
        <authorList>
            <person name="Kawai M."/>
            <person name="Futagami T."/>
            <person name="Toyoda A."/>
            <person name="Takaki Y."/>
            <person name="Nishi S."/>
            <person name="Hori S."/>
            <person name="Arai W."/>
            <person name="Tsubouchi T."/>
            <person name="Morono Y."/>
            <person name="Uchiyama I."/>
            <person name="Ito T."/>
            <person name="Fujiyama A."/>
            <person name="Inagaki F."/>
            <person name="Takami H."/>
        </authorList>
    </citation>
    <scope>NUCLEOTIDE SEQUENCE</scope>
    <source>
        <strain evidence="1">Expedition CK06-06</strain>
    </source>
</reference>
<dbReference type="SUPFAM" id="SSF48452">
    <property type="entry name" value="TPR-like"/>
    <property type="match status" value="1"/>
</dbReference>
<dbReference type="PROSITE" id="PS50005">
    <property type="entry name" value="TPR"/>
    <property type="match status" value="1"/>
</dbReference>
<dbReference type="InterPro" id="IPR011990">
    <property type="entry name" value="TPR-like_helical_dom_sf"/>
</dbReference>
<dbReference type="EMBL" id="BARV01007651">
    <property type="protein sequence ID" value="GAI10883.1"/>
    <property type="molecule type" value="Genomic_DNA"/>
</dbReference>
<dbReference type="Pfam" id="PF13414">
    <property type="entry name" value="TPR_11"/>
    <property type="match status" value="1"/>
</dbReference>
<dbReference type="AlphaFoldDB" id="X1KW18"/>
<gene>
    <name evidence="1" type="ORF">S06H3_15543</name>
</gene>
<dbReference type="SMART" id="SM00028">
    <property type="entry name" value="TPR"/>
    <property type="match status" value="2"/>
</dbReference>
<feature type="non-terminal residue" evidence="1">
    <location>
        <position position="1"/>
    </location>
</feature>
<protein>
    <submittedName>
        <fullName evidence="1">Uncharacterized protein</fullName>
    </submittedName>
</protein>
<comment type="caution">
    <text evidence="1">The sequence shown here is derived from an EMBL/GenBank/DDBJ whole genome shotgun (WGS) entry which is preliminary data.</text>
</comment>
<evidence type="ECO:0000313" key="1">
    <source>
        <dbReference type="EMBL" id="GAI10883.1"/>
    </source>
</evidence>
<dbReference type="Gene3D" id="1.25.40.10">
    <property type="entry name" value="Tetratricopeptide repeat domain"/>
    <property type="match status" value="1"/>
</dbReference>
<name>X1KW18_9ZZZZ</name>
<proteinExistence type="predicted"/>